<keyword evidence="4" id="KW-1185">Reference proteome</keyword>
<dbReference type="PANTHER" id="PTHR48007">
    <property type="entry name" value="LEUCINE-RICH REPEAT RECEPTOR-LIKE PROTEIN KINASE PXC1"/>
    <property type="match status" value="1"/>
</dbReference>
<dbReference type="Pfam" id="PF07714">
    <property type="entry name" value="PK_Tyr_Ser-Thr"/>
    <property type="match status" value="1"/>
</dbReference>
<evidence type="ECO:0000259" key="2">
    <source>
        <dbReference type="PROSITE" id="PS50011"/>
    </source>
</evidence>
<reference evidence="3 4" key="1">
    <citation type="journal article" date="2021" name="Commun. Biol.">
        <title>The genome of Shorea leprosula (Dipterocarpaceae) highlights the ecological relevance of drought in aseasonal tropical rainforests.</title>
        <authorList>
            <person name="Ng K.K.S."/>
            <person name="Kobayashi M.J."/>
            <person name="Fawcett J.A."/>
            <person name="Hatakeyama M."/>
            <person name="Paape T."/>
            <person name="Ng C.H."/>
            <person name="Ang C.C."/>
            <person name="Tnah L.H."/>
            <person name="Lee C.T."/>
            <person name="Nishiyama T."/>
            <person name="Sese J."/>
            <person name="O'Brien M.J."/>
            <person name="Copetti D."/>
            <person name="Mohd Noor M.I."/>
            <person name="Ong R.C."/>
            <person name="Putra M."/>
            <person name="Sireger I.Z."/>
            <person name="Indrioko S."/>
            <person name="Kosugi Y."/>
            <person name="Izuno A."/>
            <person name="Isagi Y."/>
            <person name="Lee S.L."/>
            <person name="Shimizu K.K."/>
        </authorList>
    </citation>
    <scope>NUCLEOTIDE SEQUENCE [LARGE SCALE GENOMIC DNA]</scope>
    <source>
        <strain evidence="3">214</strain>
    </source>
</reference>
<dbReference type="Proteomes" id="UP001054252">
    <property type="component" value="Unassembled WGS sequence"/>
</dbReference>
<sequence length="296" mass="33869">MLSRAFTKQRRSTKDGEQSQSGMLVHEYEDIIIGFMDDLPLISFNGAQLYLKEVLRASVGVMGESRLGMTEKVVLGKGRVCAVKRFRKVNVGRNEFGRRVEVMAQVSNKCEYHVPIAAYLYAKRIRFVVCDYHPLGSLADLLAGGRRDYTALNWSQRLTIIVSVARAIAFIHSQSPPTSERNFKLNVHGSIKPSNVMMNIDFTARLSSYGFIQLAEYRLQDIGTSQPKTLLQAAEERRIHREWFVTEEWHIRFRATVVGYTGRDKRSRFNQVHSRLPEARPSMEQIQLNLSEVLSK</sequence>
<accession>A0AAV5L3B7</accession>
<evidence type="ECO:0000256" key="1">
    <source>
        <dbReference type="SAM" id="MobiDB-lite"/>
    </source>
</evidence>
<dbReference type="InterPro" id="IPR001245">
    <property type="entry name" value="Ser-Thr/Tyr_kinase_cat_dom"/>
</dbReference>
<dbReference type="GO" id="GO:0005524">
    <property type="term" value="F:ATP binding"/>
    <property type="evidence" value="ECO:0007669"/>
    <property type="project" value="InterPro"/>
</dbReference>
<dbReference type="InterPro" id="IPR000719">
    <property type="entry name" value="Prot_kinase_dom"/>
</dbReference>
<gene>
    <name evidence="3" type="ORF">SLEP1_g40402</name>
</gene>
<dbReference type="GO" id="GO:0004672">
    <property type="term" value="F:protein kinase activity"/>
    <property type="evidence" value="ECO:0007669"/>
    <property type="project" value="InterPro"/>
</dbReference>
<dbReference type="PANTHER" id="PTHR48007:SF55">
    <property type="entry name" value="PROTEIN KINASE DOMAIN-CONTAINING PROTEIN"/>
    <property type="match status" value="1"/>
</dbReference>
<proteinExistence type="predicted"/>
<dbReference type="SUPFAM" id="SSF56112">
    <property type="entry name" value="Protein kinase-like (PK-like)"/>
    <property type="match status" value="1"/>
</dbReference>
<dbReference type="AlphaFoldDB" id="A0AAV5L3B7"/>
<evidence type="ECO:0000313" key="3">
    <source>
        <dbReference type="EMBL" id="GKV31733.1"/>
    </source>
</evidence>
<comment type="caution">
    <text evidence="3">The sequence shown here is derived from an EMBL/GenBank/DDBJ whole genome shotgun (WGS) entry which is preliminary data.</text>
</comment>
<feature type="domain" description="Protein kinase" evidence="2">
    <location>
        <begin position="51"/>
        <end position="296"/>
    </location>
</feature>
<organism evidence="3 4">
    <name type="scientific">Rubroshorea leprosula</name>
    <dbReference type="NCBI Taxonomy" id="152421"/>
    <lineage>
        <taxon>Eukaryota</taxon>
        <taxon>Viridiplantae</taxon>
        <taxon>Streptophyta</taxon>
        <taxon>Embryophyta</taxon>
        <taxon>Tracheophyta</taxon>
        <taxon>Spermatophyta</taxon>
        <taxon>Magnoliopsida</taxon>
        <taxon>eudicotyledons</taxon>
        <taxon>Gunneridae</taxon>
        <taxon>Pentapetalae</taxon>
        <taxon>rosids</taxon>
        <taxon>malvids</taxon>
        <taxon>Malvales</taxon>
        <taxon>Dipterocarpaceae</taxon>
        <taxon>Rubroshorea</taxon>
    </lineage>
</organism>
<dbReference type="Gene3D" id="1.10.510.10">
    <property type="entry name" value="Transferase(Phosphotransferase) domain 1"/>
    <property type="match status" value="1"/>
</dbReference>
<feature type="region of interest" description="Disordered" evidence="1">
    <location>
        <begin position="1"/>
        <end position="21"/>
    </location>
</feature>
<dbReference type="EMBL" id="BPVZ01000092">
    <property type="protein sequence ID" value="GKV31733.1"/>
    <property type="molecule type" value="Genomic_DNA"/>
</dbReference>
<dbReference type="InterPro" id="IPR011009">
    <property type="entry name" value="Kinase-like_dom_sf"/>
</dbReference>
<dbReference type="PROSITE" id="PS50011">
    <property type="entry name" value="PROTEIN_KINASE_DOM"/>
    <property type="match status" value="1"/>
</dbReference>
<protein>
    <recommendedName>
        <fullName evidence="2">Protein kinase domain-containing protein</fullName>
    </recommendedName>
</protein>
<dbReference type="InterPro" id="IPR046959">
    <property type="entry name" value="PRK1-6/SRF4-like"/>
</dbReference>
<evidence type="ECO:0000313" key="4">
    <source>
        <dbReference type="Proteomes" id="UP001054252"/>
    </source>
</evidence>
<name>A0AAV5L3B7_9ROSI</name>